<protein>
    <submittedName>
        <fullName evidence="1">F-box DNA helicase 1</fullName>
    </submittedName>
</protein>
<accession>A0A4Z2F5C2</accession>
<dbReference type="Proteomes" id="UP000314294">
    <property type="component" value="Unassembled WGS sequence"/>
</dbReference>
<gene>
    <name evidence="1" type="primary">FBXO18_1</name>
    <name evidence="1" type="ORF">EYF80_053731</name>
</gene>
<keyword evidence="2" id="KW-1185">Reference proteome</keyword>
<dbReference type="InterPro" id="IPR027417">
    <property type="entry name" value="P-loop_NTPase"/>
</dbReference>
<name>A0A4Z2F5C2_9TELE</name>
<reference evidence="1 2" key="1">
    <citation type="submission" date="2019-03" db="EMBL/GenBank/DDBJ databases">
        <title>First draft genome of Liparis tanakae, snailfish: a comprehensive survey of snailfish specific genes.</title>
        <authorList>
            <person name="Kim W."/>
            <person name="Song I."/>
            <person name="Jeong J.-H."/>
            <person name="Kim D."/>
            <person name="Kim S."/>
            <person name="Ryu S."/>
            <person name="Song J.Y."/>
            <person name="Lee S.K."/>
        </authorList>
    </citation>
    <scope>NUCLEOTIDE SEQUENCE [LARGE SCALE GENOMIC DNA]</scope>
    <source>
        <tissue evidence="1">Muscle</tissue>
    </source>
</reference>
<organism evidence="1 2">
    <name type="scientific">Liparis tanakae</name>
    <name type="common">Tanaka's snailfish</name>
    <dbReference type="NCBI Taxonomy" id="230148"/>
    <lineage>
        <taxon>Eukaryota</taxon>
        <taxon>Metazoa</taxon>
        <taxon>Chordata</taxon>
        <taxon>Craniata</taxon>
        <taxon>Vertebrata</taxon>
        <taxon>Euteleostomi</taxon>
        <taxon>Actinopterygii</taxon>
        <taxon>Neopterygii</taxon>
        <taxon>Teleostei</taxon>
        <taxon>Neoteleostei</taxon>
        <taxon>Acanthomorphata</taxon>
        <taxon>Eupercaria</taxon>
        <taxon>Perciformes</taxon>
        <taxon>Cottioidei</taxon>
        <taxon>Cottales</taxon>
        <taxon>Liparidae</taxon>
        <taxon>Liparis</taxon>
    </lineage>
</organism>
<dbReference type="OrthoDB" id="1470711at2759"/>
<keyword evidence="1" id="KW-0378">Hydrolase</keyword>
<comment type="caution">
    <text evidence="1">The sequence shown here is derived from an EMBL/GenBank/DDBJ whole genome shotgun (WGS) entry which is preliminary data.</text>
</comment>
<dbReference type="GO" id="GO:0004386">
    <property type="term" value="F:helicase activity"/>
    <property type="evidence" value="ECO:0007669"/>
    <property type="project" value="UniProtKB-KW"/>
</dbReference>
<evidence type="ECO:0000313" key="1">
    <source>
        <dbReference type="EMBL" id="TNN36103.1"/>
    </source>
</evidence>
<dbReference type="EMBL" id="SRLO01001660">
    <property type="protein sequence ID" value="TNN36103.1"/>
    <property type="molecule type" value="Genomic_DNA"/>
</dbReference>
<sequence length="289" mass="31963">MCSCVHVCVCVRCPGGVCDEAADVVGVALQAGVSLSPGKTAILSRCNFSVFREAVRLTDSNPLCRIHFVGGLSGIGLNRILDIWHMMEGSGFIRDPLIRCFSKKKPNAFWSLKKYVEQTEDLELEAKLNIVEKYGKRIPELSKRLESCFEVDFNRAANVPDDEWNLIYVAVTRAKSSLIITESIRRILTVAGEHFLKSEMPSTVAMAGDPLPCCVSDCPNCTTPGSAFIMFKRQLKCSDGVSDGGPLCERCVWRRVGSTAFLMTDDVLSMAEMPRILGEEDHHMLMALF</sequence>
<dbReference type="AlphaFoldDB" id="A0A4Z2F5C2"/>
<keyword evidence="1" id="KW-0347">Helicase</keyword>
<keyword evidence="1" id="KW-0547">Nucleotide-binding</keyword>
<keyword evidence="1" id="KW-0067">ATP-binding</keyword>
<proteinExistence type="predicted"/>
<evidence type="ECO:0000313" key="2">
    <source>
        <dbReference type="Proteomes" id="UP000314294"/>
    </source>
</evidence>
<dbReference type="SUPFAM" id="SSF52540">
    <property type="entry name" value="P-loop containing nucleoside triphosphate hydrolases"/>
    <property type="match status" value="1"/>
</dbReference>